<keyword evidence="14 18" id="KW-0269">Exonuclease</keyword>
<evidence type="ECO:0000256" key="4">
    <source>
        <dbReference type="ARBA" id="ARBA00022722"/>
    </source>
</evidence>
<dbReference type="Gene3D" id="1.10.150.20">
    <property type="entry name" value="5' to 3' exonuclease, C-terminal subdomain"/>
    <property type="match status" value="1"/>
</dbReference>
<dbReference type="GO" id="GO:0005634">
    <property type="term" value="C:nucleus"/>
    <property type="evidence" value="ECO:0007669"/>
    <property type="project" value="UniProtKB-SubCell"/>
</dbReference>
<evidence type="ECO:0000313" key="19">
    <source>
        <dbReference type="EMBL" id="KAH9516376.1"/>
    </source>
</evidence>
<keyword evidence="9 14" id="KW-0378">Hydrolase</keyword>
<dbReference type="AlphaFoldDB" id="A0A922I1K1"/>
<keyword evidence="4 14" id="KW-0540">Nuclease</keyword>
<feature type="compositionally biased region" description="Low complexity" evidence="15">
    <location>
        <begin position="584"/>
        <end position="595"/>
    </location>
</feature>
<keyword evidence="20" id="KW-1185">Reference proteome</keyword>
<dbReference type="InterPro" id="IPR029060">
    <property type="entry name" value="PIN-like_dom_sf"/>
</dbReference>
<proteinExistence type="inferred from homology"/>
<keyword evidence="6" id="KW-0255">Endonuclease</keyword>
<dbReference type="PANTHER" id="PTHR11081:SF8">
    <property type="entry name" value="EXONUCLEASE 1"/>
    <property type="match status" value="1"/>
</dbReference>
<feature type="compositionally biased region" description="Basic and acidic residues" evidence="15">
    <location>
        <begin position="418"/>
        <end position="431"/>
    </location>
</feature>
<reference evidence="18" key="2">
    <citation type="submission" date="2020-06" db="EMBL/GenBank/DDBJ databases">
        <authorList>
            <person name="Ji K."/>
            <person name="Li J."/>
        </authorList>
    </citation>
    <scope>NUCLEOTIDE SEQUENCE</scope>
    <source>
        <strain evidence="18">JKM2019</strain>
        <tissue evidence="18">Whole body</tissue>
    </source>
</reference>
<comment type="caution">
    <text evidence="19">The sequence shown here is derived from an EMBL/GenBank/DDBJ whole genome shotgun (WGS) entry which is preliminary data.</text>
</comment>
<dbReference type="Proteomes" id="UP000790347">
    <property type="component" value="Unassembled WGS sequence"/>
</dbReference>
<evidence type="ECO:0000313" key="20">
    <source>
        <dbReference type="Proteomes" id="UP000790347"/>
    </source>
</evidence>
<evidence type="ECO:0000313" key="18">
    <source>
        <dbReference type="EMBL" id="KAH7646044.1"/>
    </source>
</evidence>
<dbReference type="InterPro" id="IPR006086">
    <property type="entry name" value="XPG-I_dom"/>
</dbReference>
<feature type="compositionally biased region" description="Low complexity" evidence="15">
    <location>
        <begin position="531"/>
        <end position="553"/>
    </location>
</feature>
<reference evidence="19" key="1">
    <citation type="submission" date="2013-05" db="EMBL/GenBank/DDBJ databases">
        <authorList>
            <person name="Yim A.K.Y."/>
            <person name="Chan T.F."/>
            <person name="Ji K.M."/>
            <person name="Liu X.Y."/>
            <person name="Zhou J.W."/>
            <person name="Li R.Q."/>
            <person name="Yang K.Y."/>
            <person name="Li J."/>
            <person name="Li M."/>
            <person name="Law P.T.W."/>
            <person name="Wu Y.L."/>
            <person name="Cai Z.L."/>
            <person name="Qin H."/>
            <person name="Bao Y."/>
            <person name="Leung R.K.K."/>
            <person name="Ng P.K.S."/>
            <person name="Zou J."/>
            <person name="Zhong X.J."/>
            <person name="Ran P.X."/>
            <person name="Zhong N.S."/>
            <person name="Liu Z.G."/>
            <person name="Tsui S.K.W."/>
        </authorList>
    </citation>
    <scope>NUCLEOTIDE SEQUENCE</scope>
    <source>
        <strain evidence="19">Derf</strain>
        <tissue evidence="19">Whole organism</tissue>
    </source>
</reference>
<feature type="domain" description="XPG N-terminal" evidence="17">
    <location>
        <begin position="1"/>
        <end position="99"/>
    </location>
</feature>
<dbReference type="OrthoDB" id="26491at2759"/>
<dbReference type="Gene3D" id="3.40.50.1010">
    <property type="entry name" value="5'-nuclease"/>
    <property type="match status" value="1"/>
</dbReference>
<dbReference type="GO" id="GO:0003677">
    <property type="term" value="F:DNA binding"/>
    <property type="evidence" value="ECO:0007669"/>
    <property type="project" value="UniProtKB-UniRule"/>
</dbReference>
<dbReference type="GO" id="GO:0017108">
    <property type="term" value="F:5'-flap endonuclease activity"/>
    <property type="evidence" value="ECO:0007669"/>
    <property type="project" value="TreeGrafter"/>
</dbReference>
<keyword evidence="11 14" id="KW-0267">Excision nuclease</keyword>
<dbReference type="GO" id="GO:0006310">
    <property type="term" value="P:DNA recombination"/>
    <property type="evidence" value="ECO:0007669"/>
    <property type="project" value="TreeGrafter"/>
</dbReference>
<dbReference type="FunFam" id="1.10.150.20:FF:000011">
    <property type="entry name" value="exonuclease 1"/>
    <property type="match status" value="1"/>
</dbReference>
<evidence type="ECO:0000256" key="3">
    <source>
        <dbReference type="ARBA" id="ARBA00020324"/>
    </source>
</evidence>
<dbReference type="GO" id="GO:0046872">
    <property type="term" value="F:metal ion binding"/>
    <property type="evidence" value="ECO:0007669"/>
    <property type="project" value="UniProtKB-UniRule"/>
</dbReference>
<reference evidence="19" key="4">
    <citation type="journal article" date="2022" name="Res Sq">
        <title>Comparative Genomics Reveals Insights into the Divergent Evolution of Astigmatic Mites and Household Pest Adaptations.</title>
        <authorList>
            <person name="Xiong Q."/>
            <person name="Wan A.T.-Y."/>
            <person name="Liu X.-Y."/>
            <person name="Fung C.S.-H."/>
            <person name="Xiao X."/>
            <person name="Malainual N."/>
            <person name="Hou J."/>
            <person name="Wang L."/>
            <person name="Wang M."/>
            <person name="Yang K."/>
            <person name="Cui Y."/>
            <person name="Leung E."/>
            <person name="Nong W."/>
            <person name="Shin S.-K."/>
            <person name="Au S."/>
            <person name="Jeong K.Y."/>
            <person name="Chew F.T."/>
            <person name="Hui J."/>
            <person name="Leung T.F."/>
            <person name="Tungtrongchitr A."/>
            <person name="Zhong N."/>
            <person name="Liu Z."/>
            <person name="Tsui S."/>
        </authorList>
    </citation>
    <scope>NUCLEOTIDE SEQUENCE</scope>
    <source>
        <strain evidence="19">Derf</strain>
        <tissue evidence="19">Whole organism</tissue>
    </source>
</reference>
<dbReference type="Pfam" id="PF00752">
    <property type="entry name" value="XPG_N"/>
    <property type="match status" value="1"/>
</dbReference>
<gene>
    <name evidence="19" type="primary">EXO1</name>
    <name evidence="19" type="ORF">DERF_007115</name>
    <name evidence="18" type="ORF">HUG17_1582</name>
</gene>
<dbReference type="Pfam" id="PF00867">
    <property type="entry name" value="XPG_I"/>
    <property type="match status" value="1"/>
</dbReference>
<dbReference type="Proteomes" id="UP000828236">
    <property type="component" value="Unassembled WGS sequence"/>
</dbReference>
<evidence type="ECO:0000256" key="11">
    <source>
        <dbReference type="ARBA" id="ARBA00022881"/>
    </source>
</evidence>
<evidence type="ECO:0000256" key="8">
    <source>
        <dbReference type="ARBA" id="ARBA00022769"/>
    </source>
</evidence>
<dbReference type="PRINTS" id="PR00853">
    <property type="entry name" value="XPGRADSUPER"/>
</dbReference>
<keyword evidence="7 14" id="KW-0227">DNA damage</keyword>
<dbReference type="InterPro" id="IPR006084">
    <property type="entry name" value="XPG/Rad2"/>
</dbReference>
<feature type="domain" description="XPG-I" evidence="16">
    <location>
        <begin position="138"/>
        <end position="210"/>
    </location>
</feature>
<dbReference type="FunFam" id="3.40.50.1010:FF:000002">
    <property type="entry name" value="Exonuclease 1, putative"/>
    <property type="match status" value="1"/>
</dbReference>
<dbReference type="EMBL" id="ASGP02000003">
    <property type="protein sequence ID" value="KAH9516376.1"/>
    <property type="molecule type" value="Genomic_DNA"/>
</dbReference>
<evidence type="ECO:0000256" key="6">
    <source>
        <dbReference type="ARBA" id="ARBA00022759"/>
    </source>
</evidence>
<dbReference type="InterPro" id="IPR008918">
    <property type="entry name" value="HhH2"/>
</dbReference>
<evidence type="ECO:0000256" key="14">
    <source>
        <dbReference type="RuleBase" id="RU910737"/>
    </source>
</evidence>
<protein>
    <recommendedName>
        <fullName evidence="3 14">Exonuclease 1</fullName>
        <ecNumber evidence="14">3.1.-.-</ecNumber>
    </recommendedName>
</protein>
<dbReference type="SMART" id="SM00484">
    <property type="entry name" value="XPGI"/>
    <property type="match status" value="1"/>
</dbReference>
<evidence type="ECO:0000256" key="7">
    <source>
        <dbReference type="ARBA" id="ARBA00022763"/>
    </source>
</evidence>
<keyword evidence="13 14" id="KW-0539">Nucleus</keyword>
<evidence type="ECO:0000256" key="13">
    <source>
        <dbReference type="ARBA" id="ARBA00023242"/>
    </source>
</evidence>
<evidence type="ECO:0000256" key="15">
    <source>
        <dbReference type="SAM" id="MobiDB-lite"/>
    </source>
</evidence>
<dbReference type="GO" id="GO:0006298">
    <property type="term" value="P:mismatch repair"/>
    <property type="evidence" value="ECO:0007669"/>
    <property type="project" value="TreeGrafter"/>
</dbReference>
<evidence type="ECO:0000256" key="5">
    <source>
        <dbReference type="ARBA" id="ARBA00022723"/>
    </source>
</evidence>
<dbReference type="SMART" id="SM00279">
    <property type="entry name" value="HhH2"/>
    <property type="match status" value="1"/>
</dbReference>
<dbReference type="SUPFAM" id="SSF88723">
    <property type="entry name" value="PIN domain-like"/>
    <property type="match status" value="1"/>
</dbReference>
<dbReference type="GO" id="GO:0035312">
    <property type="term" value="F:5'-3' DNA exonuclease activity"/>
    <property type="evidence" value="ECO:0007669"/>
    <property type="project" value="UniProtKB-UniRule"/>
</dbReference>
<keyword evidence="8 14" id="KW-0228">DNA excision</keyword>
<feature type="region of interest" description="Disordered" evidence="15">
    <location>
        <begin position="392"/>
        <end position="437"/>
    </location>
</feature>
<comment type="subcellular location">
    <subcellularLocation>
        <location evidence="1 14">Nucleus</location>
    </subcellularLocation>
</comment>
<comment type="cofactor">
    <cofactor evidence="14">
        <name>Mg(2+)</name>
        <dbReference type="ChEBI" id="CHEBI:18420"/>
    </cofactor>
    <text evidence="14">Binds 2 magnesium ions per subunit. They probably participate in the reaction catalyzed by the enzyme. May bind an additional third magnesium ion after substrate binding.</text>
</comment>
<reference evidence="18" key="3">
    <citation type="journal article" date="2021" name="World Allergy Organ. J.">
        <title>Chromosome-level assembly of Dermatophagoides farinae genome and transcriptome reveals two novel allergens Der f 37 and Der f 39.</title>
        <authorList>
            <person name="Chen J."/>
            <person name="Cai Z."/>
            <person name="Fan D."/>
            <person name="Hu J."/>
            <person name="Hou Y."/>
            <person name="He Y."/>
            <person name="Zhang Z."/>
            <person name="Zhao Z."/>
            <person name="Gao P."/>
            <person name="Hu W."/>
            <person name="Sun J."/>
            <person name="Li J."/>
            <person name="Ji K."/>
        </authorList>
    </citation>
    <scope>NUCLEOTIDE SEQUENCE</scope>
    <source>
        <strain evidence="18">JKM2019</strain>
    </source>
</reference>
<dbReference type="SMART" id="SM00485">
    <property type="entry name" value="XPGN"/>
    <property type="match status" value="1"/>
</dbReference>
<evidence type="ECO:0000256" key="1">
    <source>
        <dbReference type="ARBA" id="ARBA00004123"/>
    </source>
</evidence>
<dbReference type="PANTHER" id="PTHR11081">
    <property type="entry name" value="FLAP ENDONUCLEASE FAMILY MEMBER"/>
    <property type="match status" value="1"/>
</dbReference>
<keyword evidence="5 14" id="KW-0479">Metal-binding</keyword>
<evidence type="ECO:0000256" key="12">
    <source>
        <dbReference type="ARBA" id="ARBA00023204"/>
    </source>
</evidence>
<dbReference type="InterPro" id="IPR019974">
    <property type="entry name" value="XPG_CS"/>
</dbReference>
<accession>A0A922I1K1</accession>
<feature type="region of interest" description="Disordered" evidence="15">
    <location>
        <begin position="469"/>
        <end position="504"/>
    </location>
</feature>
<evidence type="ECO:0000259" key="17">
    <source>
        <dbReference type="SMART" id="SM00485"/>
    </source>
</evidence>
<dbReference type="InterPro" id="IPR006085">
    <property type="entry name" value="XPG_DNA_repair_N"/>
</dbReference>
<dbReference type="PROSITE" id="PS00841">
    <property type="entry name" value="XPG_1"/>
    <property type="match status" value="1"/>
</dbReference>
<feature type="region of interest" description="Disordered" evidence="15">
    <location>
        <begin position="531"/>
        <end position="595"/>
    </location>
</feature>
<keyword evidence="14" id="KW-0238">DNA-binding</keyword>
<evidence type="ECO:0000259" key="16">
    <source>
        <dbReference type="SMART" id="SM00484"/>
    </source>
</evidence>
<dbReference type="CDD" id="cd09857">
    <property type="entry name" value="PIN_EXO1"/>
    <property type="match status" value="1"/>
</dbReference>
<dbReference type="SUPFAM" id="SSF47807">
    <property type="entry name" value="5' to 3' exonuclease, C-terminal subdomain"/>
    <property type="match status" value="1"/>
</dbReference>
<keyword evidence="10 14" id="KW-0460">Magnesium</keyword>
<organism evidence="19 20">
    <name type="scientific">Dermatophagoides farinae</name>
    <name type="common">American house dust mite</name>
    <dbReference type="NCBI Taxonomy" id="6954"/>
    <lineage>
        <taxon>Eukaryota</taxon>
        <taxon>Metazoa</taxon>
        <taxon>Ecdysozoa</taxon>
        <taxon>Arthropoda</taxon>
        <taxon>Chelicerata</taxon>
        <taxon>Arachnida</taxon>
        <taxon>Acari</taxon>
        <taxon>Acariformes</taxon>
        <taxon>Sarcoptiformes</taxon>
        <taxon>Astigmata</taxon>
        <taxon>Psoroptidia</taxon>
        <taxon>Analgoidea</taxon>
        <taxon>Pyroglyphidae</taxon>
        <taxon>Dermatophagoidinae</taxon>
        <taxon>Dermatophagoides</taxon>
    </lineage>
</organism>
<keyword evidence="12 14" id="KW-0234">DNA repair</keyword>
<evidence type="ECO:0000256" key="2">
    <source>
        <dbReference type="ARBA" id="ARBA00010563"/>
    </source>
</evidence>
<comment type="function">
    <text evidence="14">5'-&gt;3' double-stranded DNA exonuclease which may also possess a cryptic 3'-&gt;5' double-stranded DNA exonuclease activity. Functions in DNA mismatch repair.</text>
</comment>
<comment type="similarity">
    <text evidence="2 14">Belongs to the XPG/RAD2 endonuclease family. EXO1 subfamily.</text>
</comment>
<dbReference type="InterPro" id="IPR036279">
    <property type="entry name" value="5-3_exonuclease_C_sf"/>
</dbReference>
<evidence type="ECO:0000256" key="10">
    <source>
        <dbReference type="ARBA" id="ARBA00022842"/>
    </source>
</evidence>
<dbReference type="EMBL" id="SDOV01000001">
    <property type="protein sequence ID" value="KAH7646044.1"/>
    <property type="molecule type" value="Genomic_DNA"/>
</dbReference>
<feature type="compositionally biased region" description="Polar residues" evidence="15">
    <location>
        <begin position="490"/>
        <end position="504"/>
    </location>
</feature>
<dbReference type="EC" id="3.1.-.-" evidence="14"/>
<sequence>MGIQGLLPLMKGAETTVSLSRLQDTVAAVDTNGWIHRACYSCADRIYMGEPTEMFIHYCLNFCKILEKHRITPILVFDGQSLPAKSETKLARQKRKQEKREEIEVLLRKGRESEARWLMRQCVDVTFEMCRQVIERCRQKQIDCLVAPFEADAQITYLVNNNLADYAITEDSDLLAFGCKRALYKLDREFERGKMIDMSHLNRCFKNLNLRKFQLMCILSGCDYVSNIPGIGIGRARKFFESFIEDPTAENMHVILQKLPSVLKMNGKINVTNDYIEDFIRASNTFDHQIVYSPQFDRLVYLNPLKQNIDPNELKLYGGNFFSNGEEKLDNNLKFVTNYVLGNVCPKTLSILDSFIPQSLTIWHSPEFNERIRSQMSNRNLELIIQNGDKKEEKRISKISPSKVKSPKLKNNGNEIIDSGKSEKNENDTNRKTKTSIQRRYTRNVFRKRTVVDDGIVKKSKYFLHEKIDEQTDNSDAESYLPQPKKSRPESLQISTEELNQSFSSIEEEEVRTLQLLNSCQIDKPIAKSSYRQSYSLSSTQTSQSTSTSNSPTELQMSSSDLFNKLITLSNTPDRNVSKKNTRTKSSSSETKITATDIRKFFPKISP</sequence>
<name>A0A922I1K1_DERFA</name>
<dbReference type="InterPro" id="IPR044752">
    <property type="entry name" value="PIN-like_EXO1"/>
</dbReference>
<evidence type="ECO:0000256" key="9">
    <source>
        <dbReference type="ARBA" id="ARBA00022801"/>
    </source>
</evidence>
<feature type="compositionally biased region" description="Polar residues" evidence="15">
    <location>
        <begin position="554"/>
        <end position="575"/>
    </location>
</feature>